<dbReference type="GO" id="GO:0060285">
    <property type="term" value="P:cilium-dependent cell motility"/>
    <property type="evidence" value="ECO:0007669"/>
    <property type="project" value="TreeGrafter"/>
</dbReference>
<evidence type="ECO:0000256" key="2">
    <source>
        <dbReference type="ARBA" id="ARBA00023054"/>
    </source>
</evidence>
<feature type="compositionally biased region" description="Basic and acidic residues" evidence="4">
    <location>
        <begin position="1"/>
        <end position="13"/>
    </location>
</feature>
<gene>
    <name evidence="7" type="ORF">TPC1_13953</name>
</gene>
<dbReference type="EMBL" id="GDID01002930">
    <property type="protein sequence ID" value="JAP93676.1"/>
    <property type="molecule type" value="Transcribed_RNA"/>
</dbReference>
<comment type="similarity">
    <text evidence="1">Belongs to the DRC1 family.</text>
</comment>
<evidence type="ECO:0000313" key="7">
    <source>
        <dbReference type="EMBL" id="JAP93676.1"/>
    </source>
</evidence>
<dbReference type="Pfam" id="PF14775">
    <property type="entry name" value="NYD-SP28_assoc"/>
    <property type="match status" value="1"/>
</dbReference>
<dbReference type="AlphaFoldDB" id="A0A146KDU4"/>
<evidence type="ECO:0000256" key="4">
    <source>
        <dbReference type="SAM" id="MobiDB-lite"/>
    </source>
</evidence>
<name>A0A146KDU4_9EUKA</name>
<feature type="domain" description="Dynein regulatory complex protein 1/2 N-terminal" evidence="5">
    <location>
        <begin position="69"/>
        <end position="169"/>
    </location>
</feature>
<feature type="coiled-coil region" evidence="3">
    <location>
        <begin position="180"/>
        <end position="233"/>
    </location>
</feature>
<accession>A0A146KDU4</accession>
<dbReference type="GO" id="GO:0003352">
    <property type="term" value="P:regulation of cilium movement"/>
    <property type="evidence" value="ECO:0007669"/>
    <property type="project" value="TreeGrafter"/>
</dbReference>
<dbReference type="InterPro" id="IPR039750">
    <property type="entry name" value="DRC1/DRC2"/>
</dbReference>
<sequence length="663" mass="77975">EKEKRIKERRDRIQSQLNKKRSGQELKSDNQEVIEVQKSIPEQKITQQLQILKDTSQQFAKQIQENQNRADSESSIVFQNDASAFIKRNEDLMKLKQQNAQAMSGFEMRFAEIVQKKQPEELLAGLMELKVLMLSTLSEKDVTAKAFEDYLNQVDDDYLRMVAEQKKEIDDILVFIRLKIKELQEQCHKAVSETERTLNEERERFIKQKESELDQLRKEIQETETHAIEERQKIAKQFSETVHEQILTDYNQFTTLKRQLEQEGAQLYNQLEEMRAVYILNAEKLDYNYKLLASRDIEYQNLIVQQKKKINKFQSQRHQLIARHQSTDQKVRSENYEYSKSYRQLANQYCELQKKFKTFEQADNHQFRQLWTYHEKQVADKLKELLLAEQIINESVLNCQQKSEIDESGLVMQINNLLQNLQQTAKLKIDQTEQKEQQLDITNSTDPIRCCSSGAANANRLLEQLAAQLNFTASDKLIQTMNPGVQITQDIRTETLLLTLGIKNSSELDLLLEEITVQKQCQELVGRDKIIDRLIEYAKKLKEKREQGQTQNIQVKQEQQNKQGIWSMEDVTKFWKELGQIALTQKATTWSMLEQVLKRYQEILMARVDLVDRNDELASQNEELRSLLQQYVDGEKRELKSGEELQVQLGQGQGQSNRQKIRM</sequence>
<feature type="coiled-coil region" evidence="3">
    <location>
        <begin position="607"/>
        <end position="637"/>
    </location>
</feature>
<dbReference type="PANTHER" id="PTHR21625">
    <property type="entry name" value="NYD-SP28 PROTEIN"/>
    <property type="match status" value="1"/>
</dbReference>
<dbReference type="GO" id="GO:0005858">
    <property type="term" value="C:axonemal dynein complex"/>
    <property type="evidence" value="ECO:0007669"/>
    <property type="project" value="InterPro"/>
</dbReference>
<feature type="domain" description="Dynein regulatory complex protein 1 C-terminal" evidence="6">
    <location>
        <begin position="573"/>
        <end position="632"/>
    </location>
</feature>
<dbReference type="Pfam" id="PF14772">
    <property type="entry name" value="NYD-SP28"/>
    <property type="match status" value="1"/>
</dbReference>
<dbReference type="GO" id="GO:0070286">
    <property type="term" value="P:axonemal dynein complex assembly"/>
    <property type="evidence" value="ECO:0007669"/>
    <property type="project" value="InterPro"/>
</dbReference>
<dbReference type="InterPro" id="IPR039505">
    <property type="entry name" value="DRC1/2_N"/>
</dbReference>
<keyword evidence="2 3" id="KW-0175">Coiled coil</keyword>
<evidence type="ECO:0000259" key="5">
    <source>
        <dbReference type="Pfam" id="PF14772"/>
    </source>
</evidence>
<feature type="region of interest" description="Disordered" evidence="4">
    <location>
        <begin position="1"/>
        <end position="30"/>
    </location>
</feature>
<protein>
    <recommendedName>
        <fullName evidence="8">Dynein regulatory complex protein 1/2 N-terminal domain-containing protein</fullName>
    </recommendedName>
</protein>
<proteinExistence type="inferred from homology"/>
<evidence type="ECO:0000256" key="3">
    <source>
        <dbReference type="SAM" id="Coils"/>
    </source>
</evidence>
<dbReference type="PANTHER" id="PTHR21625:SF1">
    <property type="entry name" value="DYNEIN REGULATORY COMPLEX PROTEIN 1"/>
    <property type="match status" value="1"/>
</dbReference>
<feature type="coiled-coil region" evidence="3">
    <location>
        <begin position="527"/>
        <end position="558"/>
    </location>
</feature>
<feature type="non-terminal residue" evidence="7">
    <location>
        <position position="1"/>
    </location>
</feature>
<organism evidence="7">
    <name type="scientific">Trepomonas sp. PC1</name>
    <dbReference type="NCBI Taxonomy" id="1076344"/>
    <lineage>
        <taxon>Eukaryota</taxon>
        <taxon>Metamonada</taxon>
        <taxon>Diplomonadida</taxon>
        <taxon>Hexamitidae</taxon>
        <taxon>Hexamitinae</taxon>
        <taxon>Trepomonas</taxon>
    </lineage>
</organism>
<reference evidence="7" key="1">
    <citation type="submission" date="2015-07" db="EMBL/GenBank/DDBJ databases">
        <title>Adaptation to a free-living lifestyle via gene acquisitions in the diplomonad Trepomonas sp. PC1.</title>
        <authorList>
            <person name="Xu F."/>
            <person name="Jerlstrom-Hultqvist J."/>
            <person name="Kolisko M."/>
            <person name="Simpson A.G.B."/>
            <person name="Roger A.J."/>
            <person name="Svard S.G."/>
            <person name="Andersson J.O."/>
        </authorList>
    </citation>
    <scope>NUCLEOTIDE SEQUENCE</scope>
    <source>
        <strain evidence="7">PC1</strain>
    </source>
</reference>
<evidence type="ECO:0008006" key="8">
    <source>
        <dbReference type="Google" id="ProtNLM"/>
    </source>
</evidence>
<evidence type="ECO:0000256" key="1">
    <source>
        <dbReference type="ARBA" id="ARBA00009688"/>
    </source>
</evidence>
<dbReference type="InterPro" id="IPR029440">
    <property type="entry name" value="DRC1_C"/>
</dbReference>
<evidence type="ECO:0000259" key="6">
    <source>
        <dbReference type="Pfam" id="PF14775"/>
    </source>
</evidence>